<dbReference type="AlphaFoldDB" id="A0AAV5SPU0"/>
<organism evidence="2 3">
    <name type="scientific">Pristionchus entomophagus</name>
    <dbReference type="NCBI Taxonomy" id="358040"/>
    <lineage>
        <taxon>Eukaryota</taxon>
        <taxon>Metazoa</taxon>
        <taxon>Ecdysozoa</taxon>
        <taxon>Nematoda</taxon>
        <taxon>Chromadorea</taxon>
        <taxon>Rhabditida</taxon>
        <taxon>Rhabditina</taxon>
        <taxon>Diplogasteromorpha</taxon>
        <taxon>Diplogasteroidea</taxon>
        <taxon>Neodiplogasteridae</taxon>
        <taxon>Pristionchus</taxon>
    </lineage>
</organism>
<feature type="non-terminal residue" evidence="2">
    <location>
        <position position="140"/>
    </location>
</feature>
<gene>
    <name evidence="2" type="ORF">PENTCL1PPCAC_7318</name>
</gene>
<protein>
    <submittedName>
        <fullName evidence="2">Uncharacterized protein</fullName>
    </submittedName>
</protein>
<sequence length="140" mass="16227">MKRIYYKAVKEAVIALRRAEEAEKILAESVVQVNDRKLMDELQITIRDQSIQMENLKEQLTAAARPPPDPVSIKVETMKKESMTNERMKIVELEKELESVKEVNKLIMNTSIGKATKEVDELKEKMARLEVEVEDLKRRS</sequence>
<dbReference type="Proteomes" id="UP001432027">
    <property type="component" value="Unassembled WGS sequence"/>
</dbReference>
<evidence type="ECO:0000313" key="2">
    <source>
        <dbReference type="EMBL" id="GMS85143.1"/>
    </source>
</evidence>
<reference evidence="2" key="1">
    <citation type="submission" date="2023-10" db="EMBL/GenBank/DDBJ databases">
        <title>Genome assembly of Pristionchus species.</title>
        <authorList>
            <person name="Yoshida K."/>
            <person name="Sommer R.J."/>
        </authorList>
    </citation>
    <scope>NUCLEOTIDE SEQUENCE</scope>
    <source>
        <strain evidence="2">RS0144</strain>
    </source>
</reference>
<keyword evidence="1" id="KW-0175">Coiled coil</keyword>
<feature type="coiled-coil region" evidence="1">
    <location>
        <begin position="83"/>
        <end position="139"/>
    </location>
</feature>
<comment type="caution">
    <text evidence="2">The sequence shown here is derived from an EMBL/GenBank/DDBJ whole genome shotgun (WGS) entry which is preliminary data.</text>
</comment>
<accession>A0AAV5SPU0</accession>
<evidence type="ECO:0000313" key="3">
    <source>
        <dbReference type="Proteomes" id="UP001432027"/>
    </source>
</evidence>
<proteinExistence type="predicted"/>
<evidence type="ECO:0000256" key="1">
    <source>
        <dbReference type="SAM" id="Coils"/>
    </source>
</evidence>
<keyword evidence="3" id="KW-1185">Reference proteome</keyword>
<name>A0AAV5SPU0_9BILA</name>
<dbReference type="EMBL" id="BTSX01000002">
    <property type="protein sequence ID" value="GMS85143.1"/>
    <property type="molecule type" value="Genomic_DNA"/>
</dbReference>